<gene>
    <name evidence="2" type="ORF">EDD18DRAFT_282610</name>
</gene>
<dbReference type="EMBL" id="JAUEPU010000019">
    <property type="protein sequence ID" value="KAK0494754.1"/>
    <property type="molecule type" value="Genomic_DNA"/>
</dbReference>
<reference evidence="2" key="1">
    <citation type="submission" date="2023-06" db="EMBL/GenBank/DDBJ databases">
        <authorList>
            <consortium name="Lawrence Berkeley National Laboratory"/>
            <person name="Ahrendt S."/>
            <person name="Sahu N."/>
            <person name="Indic B."/>
            <person name="Wong-Bajracharya J."/>
            <person name="Merenyi Z."/>
            <person name="Ke H.-M."/>
            <person name="Monk M."/>
            <person name="Kocsube S."/>
            <person name="Drula E."/>
            <person name="Lipzen A."/>
            <person name="Balint B."/>
            <person name="Henrissat B."/>
            <person name="Andreopoulos B."/>
            <person name="Martin F.M."/>
            <person name="Harder C.B."/>
            <person name="Rigling D."/>
            <person name="Ford K.L."/>
            <person name="Foster G.D."/>
            <person name="Pangilinan J."/>
            <person name="Papanicolaou A."/>
            <person name="Barry K."/>
            <person name="LaButti K."/>
            <person name="Viragh M."/>
            <person name="Koriabine M."/>
            <person name="Yan M."/>
            <person name="Riley R."/>
            <person name="Champramary S."/>
            <person name="Plett K.L."/>
            <person name="Tsai I.J."/>
            <person name="Slot J."/>
            <person name="Sipos G."/>
            <person name="Plett J."/>
            <person name="Nagy L.G."/>
            <person name="Grigoriev I.V."/>
        </authorList>
    </citation>
    <scope>NUCLEOTIDE SEQUENCE</scope>
    <source>
        <strain evidence="2">HWK02</strain>
    </source>
</reference>
<dbReference type="Proteomes" id="UP001175228">
    <property type="component" value="Unassembled WGS sequence"/>
</dbReference>
<keyword evidence="1" id="KW-0472">Membrane</keyword>
<evidence type="ECO:0000256" key="1">
    <source>
        <dbReference type="SAM" id="Phobius"/>
    </source>
</evidence>
<dbReference type="AlphaFoldDB" id="A0AA39Q2T0"/>
<sequence length="153" mass="17794">MLEEIIFILIFYRFTFVGGNLLTLGWSFTVFLLFVHPTLLDLNFLSHRILEHRYLLAEFSDESQCFSPPKSQRGITYHGHDSQSRRQSREGLLDAVDGFYYFQRRYRVIDIRSLYCVPEPTNCTHTIPRTGKSSVERSHPTGIQQSLDNCISA</sequence>
<name>A0AA39Q2T0_9AGAR</name>
<keyword evidence="3" id="KW-1185">Reference proteome</keyword>
<proteinExistence type="predicted"/>
<feature type="transmembrane region" description="Helical" evidence="1">
    <location>
        <begin position="6"/>
        <end position="35"/>
    </location>
</feature>
<evidence type="ECO:0000313" key="2">
    <source>
        <dbReference type="EMBL" id="KAK0494754.1"/>
    </source>
</evidence>
<evidence type="ECO:0000313" key="3">
    <source>
        <dbReference type="Proteomes" id="UP001175228"/>
    </source>
</evidence>
<organism evidence="2 3">
    <name type="scientific">Armillaria luteobubalina</name>
    <dbReference type="NCBI Taxonomy" id="153913"/>
    <lineage>
        <taxon>Eukaryota</taxon>
        <taxon>Fungi</taxon>
        <taxon>Dikarya</taxon>
        <taxon>Basidiomycota</taxon>
        <taxon>Agaricomycotina</taxon>
        <taxon>Agaricomycetes</taxon>
        <taxon>Agaricomycetidae</taxon>
        <taxon>Agaricales</taxon>
        <taxon>Marasmiineae</taxon>
        <taxon>Physalacriaceae</taxon>
        <taxon>Armillaria</taxon>
    </lineage>
</organism>
<protein>
    <submittedName>
        <fullName evidence="2">Uncharacterized protein</fullName>
    </submittedName>
</protein>
<keyword evidence="1" id="KW-0812">Transmembrane</keyword>
<keyword evidence="1" id="KW-1133">Transmembrane helix</keyword>
<comment type="caution">
    <text evidence="2">The sequence shown here is derived from an EMBL/GenBank/DDBJ whole genome shotgun (WGS) entry which is preliminary data.</text>
</comment>
<accession>A0AA39Q2T0</accession>